<reference evidence="2" key="1">
    <citation type="journal article" date="2020" name="New Phytol.">
        <title>Comparative genomics reveals dynamic genome evolution in host specialist ectomycorrhizal fungi.</title>
        <authorList>
            <person name="Lofgren L.A."/>
            <person name="Nguyen N.H."/>
            <person name="Vilgalys R."/>
            <person name="Ruytinx J."/>
            <person name="Liao H.L."/>
            <person name="Branco S."/>
            <person name="Kuo A."/>
            <person name="LaButti K."/>
            <person name="Lipzen A."/>
            <person name="Andreopoulos W."/>
            <person name="Pangilinan J."/>
            <person name="Riley R."/>
            <person name="Hundley H."/>
            <person name="Na H."/>
            <person name="Barry K."/>
            <person name="Grigoriev I.V."/>
            <person name="Stajich J.E."/>
            <person name="Kennedy P.G."/>
        </authorList>
    </citation>
    <scope>NUCLEOTIDE SEQUENCE</scope>
    <source>
        <strain evidence="2">S12</strain>
    </source>
</reference>
<gene>
    <name evidence="2" type="ORF">HD556DRAFT_1412126</name>
</gene>
<feature type="transmembrane region" description="Helical" evidence="1">
    <location>
        <begin position="46"/>
        <end position="65"/>
    </location>
</feature>
<sequence>MLSFHPPPHHALMSFVICFPHYSYLIIVLGSHFARSLHLLDGLPSFVSIILCAMSSPINFLLTSVS</sequence>
<keyword evidence="1" id="KW-0812">Transmembrane</keyword>
<accession>A0A9P7AD13</accession>
<organism evidence="2 3">
    <name type="scientific">Suillus plorans</name>
    <dbReference type="NCBI Taxonomy" id="116603"/>
    <lineage>
        <taxon>Eukaryota</taxon>
        <taxon>Fungi</taxon>
        <taxon>Dikarya</taxon>
        <taxon>Basidiomycota</taxon>
        <taxon>Agaricomycotina</taxon>
        <taxon>Agaricomycetes</taxon>
        <taxon>Agaricomycetidae</taxon>
        <taxon>Boletales</taxon>
        <taxon>Suillineae</taxon>
        <taxon>Suillaceae</taxon>
        <taxon>Suillus</taxon>
    </lineage>
</organism>
<feature type="transmembrane region" description="Helical" evidence="1">
    <location>
        <begin position="12"/>
        <end position="34"/>
    </location>
</feature>
<dbReference type="EMBL" id="JABBWE010000086">
    <property type="protein sequence ID" value="KAG1786907.1"/>
    <property type="molecule type" value="Genomic_DNA"/>
</dbReference>
<evidence type="ECO:0000313" key="3">
    <source>
        <dbReference type="Proteomes" id="UP000719766"/>
    </source>
</evidence>
<keyword evidence="1" id="KW-0472">Membrane</keyword>
<dbReference type="Proteomes" id="UP000719766">
    <property type="component" value="Unassembled WGS sequence"/>
</dbReference>
<keyword evidence="1" id="KW-1133">Transmembrane helix</keyword>
<evidence type="ECO:0000313" key="2">
    <source>
        <dbReference type="EMBL" id="KAG1786907.1"/>
    </source>
</evidence>
<comment type="caution">
    <text evidence="2">The sequence shown here is derived from an EMBL/GenBank/DDBJ whole genome shotgun (WGS) entry which is preliminary data.</text>
</comment>
<keyword evidence="3" id="KW-1185">Reference proteome</keyword>
<protein>
    <submittedName>
        <fullName evidence="2">Uncharacterized protein</fullName>
    </submittedName>
</protein>
<evidence type="ECO:0000256" key="1">
    <source>
        <dbReference type="SAM" id="Phobius"/>
    </source>
</evidence>
<proteinExistence type="predicted"/>
<name>A0A9P7AD13_9AGAM</name>
<dbReference type="AlphaFoldDB" id="A0A9P7AD13"/>
<dbReference type="GeneID" id="64597969"/>
<dbReference type="RefSeq" id="XP_041154303.1">
    <property type="nucleotide sequence ID" value="XM_041304205.1"/>
</dbReference>
<dbReference type="OrthoDB" id="10596793at2759"/>